<comment type="caution">
    <text evidence="2">The sequence shown here is derived from an EMBL/GenBank/DDBJ whole genome shotgun (WGS) entry which is preliminary data.</text>
</comment>
<keyword evidence="3" id="KW-1185">Reference proteome</keyword>
<gene>
    <name evidence="2" type="ORF">GCM10010324_49580</name>
</gene>
<feature type="domain" description="ATP-grasp" evidence="1">
    <location>
        <begin position="89"/>
        <end position="236"/>
    </location>
</feature>
<sequence length="237" mass="25052">MPSTGPAARLMLAPQYSSTAELLAAAARRRGMRVETLPRGADPADCREGNRGEAHYYGGPLFAARVRDRLGLCLLEPADDWLSGLPRTFSGRAIRTATLAEARALTRPAFVKPPTDKSFPAAVYGDGGGSPAGPGLPSWTPVQISEVVTWHCEVRLFLLDGEVRTGSQYAVFGRLDAAPLDGHPQRAAILEFASRLAGAAGHTLPSAVVVDVGLMSAGDGAPRWAVVEANMAWFSNC</sequence>
<protein>
    <recommendedName>
        <fullName evidence="1">ATP-grasp domain-containing protein</fullName>
    </recommendedName>
</protein>
<evidence type="ECO:0000313" key="3">
    <source>
        <dbReference type="Proteomes" id="UP000659223"/>
    </source>
</evidence>
<organism evidence="2 3">
    <name type="scientific">Streptomyces hiroshimensis</name>
    <dbReference type="NCBI Taxonomy" id="66424"/>
    <lineage>
        <taxon>Bacteria</taxon>
        <taxon>Bacillati</taxon>
        <taxon>Actinomycetota</taxon>
        <taxon>Actinomycetes</taxon>
        <taxon>Kitasatosporales</taxon>
        <taxon>Streptomycetaceae</taxon>
        <taxon>Streptomyces</taxon>
    </lineage>
</organism>
<reference evidence="3" key="1">
    <citation type="journal article" date="2019" name="Int. J. Syst. Evol. Microbiol.">
        <title>The Global Catalogue of Microorganisms (GCM) 10K type strain sequencing project: providing services to taxonomists for standard genome sequencing and annotation.</title>
        <authorList>
            <consortium name="The Broad Institute Genomics Platform"/>
            <consortium name="The Broad Institute Genome Sequencing Center for Infectious Disease"/>
            <person name="Wu L."/>
            <person name="Ma J."/>
        </authorList>
    </citation>
    <scope>NUCLEOTIDE SEQUENCE [LARGE SCALE GENOMIC DNA]</scope>
    <source>
        <strain evidence="3">JCM 4586</strain>
    </source>
</reference>
<accession>A0ABQ2YYX3</accession>
<dbReference type="EMBL" id="BMUT01000011">
    <property type="protein sequence ID" value="GGX97479.1"/>
    <property type="molecule type" value="Genomic_DNA"/>
</dbReference>
<proteinExistence type="predicted"/>
<name>A0ABQ2YYX3_9ACTN</name>
<dbReference type="InterPro" id="IPR041261">
    <property type="entry name" value="R2K_2"/>
</dbReference>
<evidence type="ECO:0000259" key="1">
    <source>
        <dbReference type="Pfam" id="PF18299"/>
    </source>
</evidence>
<dbReference type="Proteomes" id="UP000659223">
    <property type="component" value="Unassembled WGS sequence"/>
</dbReference>
<dbReference type="Pfam" id="PF18299">
    <property type="entry name" value="R2K_2"/>
    <property type="match status" value="1"/>
</dbReference>
<evidence type="ECO:0000313" key="2">
    <source>
        <dbReference type="EMBL" id="GGX97479.1"/>
    </source>
</evidence>